<protein>
    <submittedName>
        <fullName evidence="1">Uncharacterized protein</fullName>
    </submittedName>
</protein>
<comment type="caution">
    <text evidence="1">The sequence shown here is derived from an EMBL/GenBank/DDBJ whole genome shotgun (WGS) entry which is preliminary data.</text>
</comment>
<evidence type="ECO:0000313" key="1">
    <source>
        <dbReference type="EMBL" id="PKV79340.1"/>
    </source>
</evidence>
<dbReference type="EMBL" id="PJMW01000002">
    <property type="protein sequence ID" value="PKV79340.1"/>
    <property type="molecule type" value="Genomic_DNA"/>
</dbReference>
<proteinExistence type="predicted"/>
<organism evidence="1 2">
    <name type="scientific">Nocardia fluminea</name>
    <dbReference type="NCBI Taxonomy" id="134984"/>
    <lineage>
        <taxon>Bacteria</taxon>
        <taxon>Bacillati</taxon>
        <taxon>Actinomycetota</taxon>
        <taxon>Actinomycetes</taxon>
        <taxon>Mycobacteriales</taxon>
        <taxon>Nocardiaceae</taxon>
        <taxon>Nocardia</taxon>
    </lineage>
</organism>
<gene>
    <name evidence="1" type="ORF">ATK86_3731</name>
</gene>
<dbReference type="AlphaFoldDB" id="A0A2N3VCJ2"/>
<accession>A0A2N3VCJ2</accession>
<reference evidence="1 2" key="1">
    <citation type="submission" date="2017-12" db="EMBL/GenBank/DDBJ databases">
        <title>Sequencing the genomes of 1000 Actinobacteria strains.</title>
        <authorList>
            <person name="Klenk H.-P."/>
        </authorList>
    </citation>
    <scope>NUCLEOTIDE SEQUENCE [LARGE SCALE GENOMIC DNA]</scope>
    <source>
        <strain evidence="1 2">DSM 44489</strain>
    </source>
</reference>
<sequence length="72" mass="7751">MTPPPASPCPEEPDIRLLVQFATVRIEFAACLTAALVFVQEVGARRPCTVAVVSGMCAGLPRLPTERLYLLP</sequence>
<evidence type="ECO:0000313" key="2">
    <source>
        <dbReference type="Proteomes" id="UP000233766"/>
    </source>
</evidence>
<dbReference type="Proteomes" id="UP000233766">
    <property type="component" value="Unassembled WGS sequence"/>
</dbReference>
<keyword evidence="2" id="KW-1185">Reference proteome</keyword>
<name>A0A2N3VCJ2_9NOCA</name>